<comment type="caution">
    <text evidence="2">The sequence shown here is derived from an EMBL/GenBank/DDBJ whole genome shotgun (WGS) entry which is preliminary data.</text>
</comment>
<dbReference type="Proteomes" id="UP000004810">
    <property type="component" value="Unassembled WGS sequence"/>
</dbReference>
<protein>
    <submittedName>
        <fullName evidence="2">Uncharacterized protein</fullName>
    </submittedName>
</protein>
<feature type="non-terminal residue" evidence="2">
    <location>
        <position position="68"/>
    </location>
</feature>
<feature type="coiled-coil region" evidence="1">
    <location>
        <begin position="6"/>
        <end position="68"/>
    </location>
</feature>
<evidence type="ECO:0000313" key="2">
    <source>
        <dbReference type="EMBL" id="EJW74569.1"/>
    </source>
</evidence>
<dbReference type="AlphaFoldDB" id="J9EGR4"/>
<accession>J9EGR4</accession>
<sequence>MDEEILETQREAEKELREELDLTNSRMNNLLIQIKVYGEQVDEYEKMVMKFRRKISELNEEIQERQDE</sequence>
<reference evidence="3" key="1">
    <citation type="submission" date="2012-08" db="EMBL/GenBank/DDBJ databases">
        <title>The Genome Sequence of Wuchereria bancrofti.</title>
        <authorList>
            <person name="Nutman T.B."/>
            <person name="Fink D.L."/>
            <person name="Russ C."/>
            <person name="Young S."/>
            <person name="Zeng Q."/>
            <person name="Koehrsen M."/>
            <person name="Alvarado L."/>
            <person name="Berlin A."/>
            <person name="Chapman S.B."/>
            <person name="Chen Z."/>
            <person name="Freedman E."/>
            <person name="Gellesch M."/>
            <person name="Goldberg J."/>
            <person name="Griggs A."/>
            <person name="Gujja S."/>
            <person name="Heilman E.R."/>
            <person name="Heiman D."/>
            <person name="Hepburn T."/>
            <person name="Howarth C."/>
            <person name="Jen D."/>
            <person name="Larson L."/>
            <person name="Lewis B."/>
            <person name="Mehta T."/>
            <person name="Park D."/>
            <person name="Pearson M."/>
            <person name="Roberts A."/>
            <person name="Saif S."/>
            <person name="Shea T."/>
            <person name="Shenoy N."/>
            <person name="Sisk P."/>
            <person name="Stolte C."/>
            <person name="Sykes S."/>
            <person name="Walk T."/>
            <person name="White J."/>
            <person name="Yandava C."/>
            <person name="Haas B."/>
            <person name="Henn M.R."/>
            <person name="Nusbaum C."/>
            <person name="Birren B."/>
        </authorList>
    </citation>
    <scope>NUCLEOTIDE SEQUENCE [LARGE SCALE GENOMIC DNA]</scope>
    <source>
        <strain evidence="3">NA</strain>
    </source>
</reference>
<name>J9EGR4_WUCBA</name>
<proteinExistence type="predicted"/>
<evidence type="ECO:0000313" key="3">
    <source>
        <dbReference type="Proteomes" id="UP000004810"/>
    </source>
</evidence>
<keyword evidence="1" id="KW-0175">Coiled coil</keyword>
<dbReference type="EMBL" id="ADBV01011984">
    <property type="protein sequence ID" value="EJW74569.1"/>
    <property type="molecule type" value="Genomic_DNA"/>
</dbReference>
<evidence type="ECO:0000256" key="1">
    <source>
        <dbReference type="SAM" id="Coils"/>
    </source>
</evidence>
<gene>
    <name evidence="2" type="ORF">WUBG_14525</name>
</gene>
<organism evidence="2 3">
    <name type="scientific">Wuchereria bancrofti</name>
    <dbReference type="NCBI Taxonomy" id="6293"/>
    <lineage>
        <taxon>Eukaryota</taxon>
        <taxon>Metazoa</taxon>
        <taxon>Ecdysozoa</taxon>
        <taxon>Nematoda</taxon>
        <taxon>Chromadorea</taxon>
        <taxon>Rhabditida</taxon>
        <taxon>Spirurina</taxon>
        <taxon>Spiruromorpha</taxon>
        <taxon>Filarioidea</taxon>
        <taxon>Onchocercidae</taxon>
        <taxon>Wuchereria</taxon>
    </lineage>
</organism>